<dbReference type="Proteomes" id="UP000199379">
    <property type="component" value="Unassembled WGS sequence"/>
</dbReference>
<evidence type="ECO:0000259" key="8">
    <source>
        <dbReference type="Pfam" id="PF06429"/>
    </source>
</evidence>
<dbReference type="PANTHER" id="PTHR30033">
    <property type="entry name" value="FLAGELLAR HOOK-ASSOCIATED PROTEIN 1"/>
    <property type="match status" value="1"/>
</dbReference>
<protein>
    <recommendedName>
        <fullName evidence="4">Flagellar hook-associated protein 1</fullName>
    </recommendedName>
</protein>
<keyword evidence="5" id="KW-0964">Secreted</keyword>
<comment type="similarity">
    <text evidence="3">Belongs to the flagella basal body rod proteins family.</text>
</comment>
<feature type="domain" description="Flagellar basal body rod protein N-terminal" evidence="7">
    <location>
        <begin position="7"/>
        <end position="36"/>
    </location>
</feature>
<dbReference type="InterPro" id="IPR001444">
    <property type="entry name" value="Flag_bb_rod_N"/>
</dbReference>
<evidence type="ECO:0000256" key="4">
    <source>
        <dbReference type="ARBA" id="ARBA00016244"/>
    </source>
</evidence>
<dbReference type="NCBIfam" id="TIGR02492">
    <property type="entry name" value="flgK_ends"/>
    <property type="match status" value="1"/>
</dbReference>
<evidence type="ECO:0000256" key="1">
    <source>
        <dbReference type="ARBA" id="ARBA00004117"/>
    </source>
</evidence>
<dbReference type="GO" id="GO:0009424">
    <property type="term" value="C:bacterial-type flagellum hook"/>
    <property type="evidence" value="ECO:0007669"/>
    <property type="project" value="InterPro"/>
</dbReference>
<keyword evidence="10" id="KW-0969">Cilium</keyword>
<evidence type="ECO:0000259" key="7">
    <source>
        <dbReference type="Pfam" id="PF00460"/>
    </source>
</evidence>
<dbReference type="Pfam" id="PF06429">
    <property type="entry name" value="Flg_bbr_C"/>
    <property type="match status" value="1"/>
</dbReference>
<dbReference type="InterPro" id="IPR002371">
    <property type="entry name" value="FlgK"/>
</dbReference>
<dbReference type="AlphaFoldDB" id="A0A1H7DH65"/>
<gene>
    <name evidence="10" type="ORF">SAMN05444007_111136</name>
</gene>
<sequence length="484" mass="49979">MSLTTAFNVALSGLTAAGRASGVVSGNIANAMTPGYARRTLELSGNVVGGGVTASGITRHADPVLIANRRATDAEHGHAQALDAFHGGLESLIGSVDDPGSIVNRLADFESGLIAAASNPGSKSRLDGAVHDARALAASISGAAEGLRDLRSDADRRIGQMVTQLNTSLEQVERLNGKIRAVELSGSDSSTLVDQRQALVDGINTLIPIRIAQRGDGEIALYSEGGAILLDGRAVEIGFEPAAETRPHMSVDNGLLSGLEIAGRPVRTLGPQSVIRGGALAAQFEIRDTHTVEAQKDLDALARDLVERMQDPGVDPTRTPGDAGLFTDNGTAFSPANAAGLANRLEVHVAVDPLRGGDSWRLRDGLGAPVPGSPGDASLLNALGDALGRSRPQPTPRFGTGALDSAGVGAALLSRTAEAAGQTSRALSFAAASRTEMQRLEAQAGVDTDAELQALMRIEQAYAANARVLQVVEELTDTLMRLGT</sequence>
<proteinExistence type="inferred from homology"/>
<evidence type="ECO:0000259" key="9">
    <source>
        <dbReference type="Pfam" id="PF22638"/>
    </source>
</evidence>
<dbReference type="Pfam" id="PF22638">
    <property type="entry name" value="FlgK_D1"/>
    <property type="match status" value="1"/>
</dbReference>
<dbReference type="RefSeq" id="WP_092370131.1">
    <property type="nucleotide sequence ID" value="NZ_BMGV01000011.1"/>
</dbReference>
<dbReference type="GO" id="GO:0005576">
    <property type="term" value="C:extracellular region"/>
    <property type="evidence" value="ECO:0007669"/>
    <property type="project" value="UniProtKB-SubCell"/>
</dbReference>
<organism evidence="10 11">
    <name type="scientific">Cribrihabitans marinus</name>
    <dbReference type="NCBI Taxonomy" id="1227549"/>
    <lineage>
        <taxon>Bacteria</taxon>
        <taxon>Pseudomonadati</taxon>
        <taxon>Pseudomonadota</taxon>
        <taxon>Alphaproteobacteria</taxon>
        <taxon>Rhodobacterales</taxon>
        <taxon>Paracoccaceae</taxon>
        <taxon>Cribrihabitans</taxon>
    </lineage>
</organism>
<evidence type="ECO:0000256" key="5">
    <source>
        <dbReference type="ARBA" id="ARBA00022525"/>
    </source>
</evidence>
<dbReference type="GO" id="GO:0009425">
    <property type="term" value="C:bacterial-type flagellum basal body"/>
    <property type="evidence" value="ECO:0007669"/>
    <property type="project" value="UniProtKB-SubCell"/>
</dbReference>
<evidence type="ECO:0000256" key="3">
    <source>
        <dbReference type="ARBA" id="ARBA00009677"/>
    </source>
</evidence>
<dbReference type="GO" id="GO:0044780">
    <property type="term" value="P:bacterial-type flagellum assembly"/>
    <property type="evidence" value="ECO:0007669"/>
    <property type="project" value="InterPro"/>
</dbReference>
<dbReference type="STRING" id="1227549.SAMN05444007_111136"/>
<dbReference type="Pfam" id="PF00460">
    <property type="entry name" value="Flg_bb_rod"/>
    <property type="match status" value="1"/>
</dbReference>
<keyword evidence="10" id="KW-0282">Flagellum</keyword>
<dbReference type="PANTHER" id="PTHR30033:SF1">
    <property type="entry name" value="FLAGELLAR HOOK-ASSOCIATED PROTEIN 1"/>
    <property type="match status" value="1"/>
</dbReference>
<dbReference type="InterPro" id="IPR010930">
    <property type="entry name" value="Flg_bb/hook_C_dom"/>
</dbReference>
<feature type="domain" description="Flagellar hook-associated protein FlgK helical" evidence="9">
    <location>
        <begin position="89"/>
        <end position="309"/>
    </location>
</feature>
<keyword evidence="10" id="KW-0966">Cell projection</keyword>
<dbReference type="EMBL" id="FNYD01000011">
    <property type="protein sequence ID" value="SEK01161.1"/>
    <property type="molecule type" value="Genomic_DNA"/>
</dbReference>
<evidence type="ECO:0000313" key="11">
    <source>
        <dbReference type="Proteomes" id="UP000199379"/>
    </source>
</evidence>
<feature type="domain" description="Flagellar basal-body/hook protein C-terminal" evidence="8">
    <location>
        <begin position="443"/>
        <end position="482"/>
    </location>
</feature>
<comment type="subcellular location">
    <subcellularLocation>
        <location evidence="1">Bacterial flagellum basal body</location>
    </subcellularLocation>
    <subcellularLocation>
        <location evidence="2">Secreted</location>
    </subcellularLocation>
</comment>
<dbReference type="GO" id="GO:0005198">
    <property type="term" value="F:structural molecule activity"/>
    <property type="evidence" value="ECO:0007669"/>
    <property type="project" value="InterPro"/>
</dbReference>
<dbReference type="OrthoDB" id="7181295at2"/>
<evidence type="ECO:0000256" key="6">
    <source>
        <dbReference type="ARBA" id="ARBA00023143"/>
    </source>
</evidence>
<reference evidence="10 11" key="1">
    <citation type="submission" date="2016-10" db="EMBL/GenBank/DDBJ databases">
        <authorList>
            <person name="de Groot N.N."/>
        </authorList>
    </citation>
    <scope>NUCLEOTIDE SEQUENCE [LARGE SCALE GENOMIC DNA]</scope>
    <source>
        <strain evidence="10 11">DSM 29340</strain>
    </source>
</reference>
<keyword evidence="11" id="KW-1185">Reference proteome</keyword>
<keyword evidence="6" id="KW-0975">Bacterial flagellum</keyword>
<evidence type="ECO:0000256" key="2">
    <source>
        <dbReference type="ARBA" id="ARBA00004613"/>
    </source>
</evidence>
<dbReference type="InterPro" id="IPR053927">
    <property type="entry name" value="FlgK_helical"/>
</dbReference>
<evidence type="ECO:0000313" key="10">
    <source>
        <dbReference type="EMBL" id="SEK01161.1"/>
    </source>
</evidence>
<accession>A0A1H7DH65</accession>
<name>A0A1H7DH65_9RHOB</name>